<dbReference type="EMBL" id="PQVF01000005">
    <property type="protein sequence ID" value="POY37102.1"/>
    <property type="molecule type" value="Genomic_DNA"/>
</dbReference>
<dbReference type="OrthoDB" id="109075at2"/>
<sequence>MYLINKLSKGSQFSRNFLTLLSGTAISQAIPVLISPILTRLYTPDDIGIFAIYFSTSGILSILITGRYELAVLLPKEEHQAKQLIWLSTILSFAVTVLFVVILFFFKEPIAGLLSLSKTSNLIYILPFLTLTTSLFQIVSYWLNRKNDYTTMARGKVWQSAGMAFIQIAFSFLGEIALVMGRLIGQIASTVYSLPQLLKRQNWKKLKFNKQELKETAIEYADFPKYSMPNSLVNNISGSLPVFLLTQYFSITATGLFSWASRIIQVPMSMITMSMQQVFFQEASRINNEGKNLYSLVIRTYKKLFFIAIGPYLIFGIFSPFIFRIVFGAQWEEAGVYTQYLTPWLFLVFLNSPITSIIPVLNKQKQYLVFEVLILIIRYIALFIGYKVFHSVNISIILYSAAGFFYSIFLFFYLINLVKKQAPILNK</sequence>
<feature type="transmembrane region" description="Helical" evidence="6">
    <location>
        <begin position="392"/>
        <end position="415"/>
    </location>
</feature>
<protein>
    <recommendedName>
        <fullName evidence="9">Translocase</fullName>
    </recommendedName>
</protein>
<feature type="transmembrane region" description="Helical" evidence="6">
    <location>
        <begin position="47"/>
        <end position="64"/>
    </location>
</feature>
<accession>A0A2S5A462</accession>
<evidence type="ECO:0000256" key="2">
    <source>
        <dbReference type="ARBA" id="ARBA00022475"/>
    </source>
</evidence>
<keyword evidence="3 6" id="KW-0812">Transmembrane</keyword>
<evidence type="ECO:0000313" key="7">
    <source>
        <dbReference type="EMBL" id="POY37102.1"/>
    </source>
</evidence>
<feature type="transmembrane region" description="Helical" evidence="6">
    <location>
        <begin position="368"/>
        <end position="386"/>
    </location>
</feature>
<feature type="transmembrane region" description="Helical" evidence="6">
    <location>
        <begin position="343"/>
        <end position="361"/>
    </location>
</feature>
<evidence type="ECO:0000256" key="1">
    <source>
        <dbReference type="ARBA" id="ARBA00004651"/>
    </source>
</evidence>
<feature type="transmembrane region" description="Helical" evidence="6">
    <location>
        <begin position="84"/>
        <end position="106"/>
    </location>
</feature>
<comment type="subcellular location">
    <subcellularLocation>
        <location evidence="1">Cell membrane</location>
        <topology evidence="1">Multi-pass membrane protein</topology>
    </subcellularLocation>
</comment>
<dbReference type="PANTHER" id="PTHR30250:SF28">
    <property type="entry name" value="POLYSACCHARIDE BIOSYNTHESIS PROTEIN"/>
    <property type="match status" value="1"/>
</dbReference>
<keyword evidence="8" id="KW-1185">Reference proteome</keyword>
<name>A0A2S5A462_9SPHI</name>
<keyword evidence="5 6" id="KW-0472">Membrane</keyword>
<evidence type="ECO:0000256" key="4">
    <source>
        <dbReference type="ARBA" id="ARBA00022989"/>
    </source>
</evidence>
<feature type="transmembrane region" description="Helical" evidence="6">
    <location>
        <begin position="240"/>
        <end position="260"/>
    </location>
</feature>
<dbReference type="AlphaFoldDB" id="A0A2S5A462"/>
<evidence type="ECO:0008006" key="9">
    <source>
        <dbReference type="Google" id="ProtNLM"/>
    </source>
</evidence>
<dbReference type="InterPro" id="IPR050833">
    <property type="entry name" value="Poly_Biosynth_Transport"/>
</dbReference>
<dbReference type="Pfam" id="PF13440">
    <property type="entry name" value="Polysacc_synt_3"/>
    <property type="match status" value="1"/>
</dbReference>
<evidence type="ECO:0000256" key="3">
    <source>
        <dbReference type="ARBA" id="ARBA00022692"/>
    </source>
</evidence>
<organism evidence="7 8">
    <name type="scientific">Solitalea longa</name>
    <dbReference type="NCBI Taxonomy" id="2079460"/>
    <lineage>
        <taxon>Bacteria</taxon>
        <taxon>Pseudomonadati</taxon>
        <taxon>Bacteroidota</taxon>
        <taxon>Sphingobacteriia</taxon>
        <taxon>Sphingobacteriales</taxon>
        <taxon>Sphingobacteriaceae</taxon>
        <taxon>Solitalea</taxon>
    </lineage>
</organism>
<reference evidence="7 8" key="1">
    <citation type="submission" date="2018-01" db="EMBL/GenBank/DDBJ databases">
        <authorList>
            <person name="Gaut B.S."/>
            <person name="Morton B.R."/>
            <person name="Clegg M.T."/>
            <person name="Duvall M.R."/>
        </authorList>
    </citation>
    <scope>NUCLEOTIDE SEQUENCE [LARGE SCALE GENOMIC DNA]</scope>
    <source>
        <strain evidence="7 8">HR-AV</strain>
    </source>
</reference>
<evidence type="ECO:0000256" key="5">
    <source>
        <dbReference type="ARBA" id="ARBA00023136"/>
    </source>
</evidence>
<proteinExistence type="predicted"/>
<feature type="transmembrane region" description="Helical" evidence="6">
    <location>
        <begin position="20"/>
        <end position="41"/>
    </location>
</feature>
<dbReference type="Proteomes" id="UP000236893">
    <property type="component" value="Unassembled WGS sequence"/>
</dbReference>
<comment type="caution">
    <text evidence="7">The sequence shown here is derived from an EMBL/GenBank/DDBJ whole genome shotgun (WGS) entry which is preliminary data.</text>
</comment>
<feature type="transmembrane region" description="Helical" evidence="6">
    <location>
        <begin position="304"/>
        <end position="323"/>
    </location>
</feature>
<keyword evidence="4 6" id="KW-1133">Transmembrane helix</keyword>
<dbReference type="GO" id="GO:0005886">
    <property type="term" value="C:plasma membrane"/>
    <property type="evidence" value="ECO:0007669"/>
    <property type="project" value="UniProtKB-SubCell"/>
</dbReference>
<dbReference type="PANTHER" id="PTHR30250">
    <property type="entry name" value="PST FAMILY PREDICTED COLANIC ACID TRANSPORTER"/>
    <property type="match status" value="1"/>
</dbReference>
<feature type="transmembrane region" description="Helical" evidence="6">
    <location>
        <begin position="122"/>
        <end position="143"/>
    </location>
</feature>
<dbReference type="RefSeq" id="WP_103788712.1">
    <property type="nucleotide sequence ID" value="NZ_PQVF01000005.1"/>
</dbReference>
<gene>
    <name evidence="7" type="ORF">C3K47_08580</name>
</gene>
<evidence type="ECO:0000256" key="6">
    <source>
        <dbReference type="SAM" id="Phobius"/>
    </source>
</evidence>
<feature type="transmembrane region" description="Helical" evidence="6">
    <location>
        <begin position="164"/>
        <end position="184"/>
    </location>
</feature>
<keyword evidence="2" id="KW-1003">Cell membrane</keyword>
<evidence type="ECO:0000313" key="8">
    <source>
        <dbReference type="Proteomes" id="UP000236893"/>
    </source>
</evidence>